<gene>
    <name evidence="1" type="ORF">IW248_000043</name>
</gene>
<comment type="caution">
    <text evidence="1">The sequence shown here is derived from an EMBL/GenBank/DDBJ whole genome shotgun (WGS) entry which is preliminary data.</text>
</comment>
<accession>A0ABS0J9M6</accession>
<name>A0ABS0J9M6_9ACTN</name>
<keyword evidence="2" id="KW-1185">Reference proteome</keyword>
<evidence type="ECO:0000313" key="2">
    <source>
        <dbReference type="Proteomes" id="UP000614915"/>
    </source>
</evidence>
<proteinExistence type="predicted"/>
<organism evidence="1 2">
    <name type="scientific">Micromonospora ureilytica</name>
    <dbReference type="NCBI Taxonomy" id="709868"/>
    <lineage>
        <taxon>Bacteria</taxon>
        <taxon>Bacillati</taxon>
        <taxon>Actinomycetota</taxon>
        <taxon>Actinomycetes</taxon>
        <taxon>Micromonosporales</taxon>
        <taxon>Micromonosporaceae</taxon>
        <taxon>Micromonospora</taxon>
    </lineage>
</organism>
<dbReference type="Proteomes" id="UP000614915">
    <property type="component" value="Unassembled WGS sequence"/>
</dbReference>
<sequence>MQSPLSAMLPAAQANRIEVRTNALGVRG</sequence>
<reference evidence="1 2" key="1">
    <citation type="submission" date="2020-11" db="EMBL/GenBank/DDBJ databases">
        <title>Sequencing the genomes of 1000 actinobacteria strains.</title>
        <authorList>
            <person name="Klenk H.-P."/>
        </authorList>
    </citation>
    <scope>NUCLEOTIDE SEQUENCE [LARGE SCALE GENOMIC DNA]</scope>
    <source>
        <strain evidence="1 2">DSM 101692</strain>
    </source>
</reference>
<dbReference type="EMBL" id="JADOTX010000001">
    <property type="protein sequence ID" value="MBG6063756.1"/>
    <property type="molecule type" value="Genomic_DNA"/>
</dbReference>
<protein>
    <submittedName>
        <fullName evidence="1">Uncharacterized protein</fullName>
    </submittedName>
</protein>
<evidence type="ECO:0000313" key="1">
    <source>
        <dbReference type="EMBL" id="MBG6063756.1"/>
    </source>
</evidence>